<dbReference type="EMBL" id="JNFF01000073">
    <property type="protein sequence ID" value="KEQ29387.1"/>
    <property type="molecule type" value="Genomic_DNA"/>
</dbReference>
<gene>
    <name evidence="2" type="ORF">N180_13220</name>
</gene>
<sequence length="191" mass="21195">METNLLNQNGLLRSEAIKNGVIMAAVSLVIFLAINYTVPHLMGSTALSIVNIVVGIALAVFFSLDMRKKAGGYWTFSEALLHIFIMFLVSAAIVYVFTILFGKFIDPTYPERMKELIAGKTEDMLTKLGVDDSRMEEMIATQNQQMESQFNPTLFQAIVGFGIQAIMYGIGAMIFAAIFKKARPMFVSDEN</sequence>
<evidence type="ECO:0000313" key="2">
    <source>
        <dbReference type="EMBL" id="KEQ29387.1"/>
    </source>
</evidence>
<feature type="transmembrane region" description="Helical" evidence="1">
    <location>
        <begin position="21"/>
        <end position="38"/>
    </location>
</feature>
<comment type="caution">
    <text evidence="2">The sequence shown here is derived from an EMBL/GenBank/DDBJ whole genome shotgun (WGS) entry which is preliminary data.</text>
</comment>
<dbReference type="Proteomes" id="UP000028007">
    <property type="component" value="Unassembled WGS sequence"/>
</dbReference>
<dbReference type="eggNOG" id="ENOG50336UC">
    <property type="taxonomic scope" value="Bacteria"/>
</dbReference>
<protein>
    <recommendedName>
        <fullName evidence="4">DUF4199 domain-containing protein</fullName>
    </recommendedName>
</protein>
<dbReference type="AlphaFoldDB" id="A0A081PFB4"/>
<keyword evidence="1" id="KW-0812">Transmembrane</keyword>
<keyword evidence="1" id="KW-0472">Membrane</keyword>
<accession>A0A081PFB4</accession>
<dbReference type="Pfam" id="PF13858">
    <property type="entry name" value="DUF4199"/>
    <property type="match status" value="1"/>
</dbReference>
<dbReference type="OrthoDB" id="660361at2"/>
<keyword evidence="3" id="KW-1185">Reference proteome</keyword>
<evidence type="ECO:0000313" key="3">
    <source>
        <dbReference type="Proteomes" id="UP000028007"/>
    </source>
</evidence>
<dbReference type="InterPro" id="IPR025250">
    <property type="entry name" value="DUF4199"/>
</dbReference>
<reference evidence="2 3" key="1">
    <citation type="journal article" date="1992" name="Int. J. Syst. Bacteriol.">
        <title>Sphingobacterium antarcticus sp. nov. a Psychrotrophic Bacterium from the Soils of Schirmacher Oasis, Antarctica.</title>
        <authorList>
            <person name="Shivaji S."/>
            <person name="Ray M.K."/>
            <person name="Rao N.S."/>
            <person name="Saiserr L."/>
            <person name="Jagannadham M.V."/>
            <person name="Kumar G.S."/>
            <person name="Reddy G."/>
            <person name="Bhargava P.M."/>
        </authorList>
    </citation>
    <scope>NUCLEOTIDE SEQUENCE [LARGE SCALE GENOMIC DNA]</scope>
    <source>
        <strain evidence="2 3">4BY</strain>
    </source>
</reference>
<feature type="transmembrane region" description="Helical" evidence="1">
    <location>
        <begin position="83"/>
        <end position="105"/>
    </location>
</feature>
<keyword evidence="1" id="KW-1133">Transmembrane helix</keyword>
<evidence type="ECO:0000256" key="1">
    <source>
        <dbReference type="SAM" id="Phobius"/>
    </source>
</evidence>
<name>A0A081PFB4_9SPHI</name>
<organism evidence="2 3">
    <name type="scientific">Pedobacter antarcticus 4BY</name>
    <dbReference type="NCBI Taxonomy" id="1358423"/>
    <lineage>
        <taxon>Bacteria</taxon>
        <taxon>Pseudomonadati</taxon>
        <taxon>Bacteroidota</taxon>
        <taxon>Sphingobacteriia</taxon>
        <taxon>Sphingobacteriales</taxon>
        <taxon>Sphingobacteriaceae</taxon>
        <taxon>Pedobacter</taxon>
    </lineage>
</organism>
<feature type="transmembrane region" description="Helical" evidence="1">
    <location>
        <begin position="44"/>
        <end position="62"/>
    </location>
</feature>
<proteinExistence type="predicted"/>
<evidence type="ECO:0008006" key="4">
    <source>
        <dbReference type="Google" id="ProtNLM"/>
    </source>
</evidence>
<feature type="transmembrane region" description="Helical" evidence="1">
    <location>
        <begin position="154"/>
        <end position="179"/>
    </location>
</feature>
<dbReference type="RefSeq" id="WP_037442114.1">
    <property type="nucleotide sequence ID" value="NZ_JNFF01000073.1"/>
</dbReference>